<organism evidence="3 4">
    <name type="scientific">Periconia digitata</name>
    <dbReference type="NCBI Taxonomy" id="1303443"/>
    <lineage>
        <taxon>Eukaryota</taxon>
        <taxon>Fungi</taxon>
        <taxon>Dikarya</taxon>
        <taxon>Ascomycota</taxon>
        <taxon>Pezizomycotina</taxon>
        <taxon>Dothideomycetes</taxon>
        <taxon>Pleosporomycetidae</taxon>
        <taxon>Pleosporales</taxon>
        <taxon>Massarineae</taxon>
        <taxon>Periconiaceae</taxon>
        <taxon>Periconia</taxon>
    </lineage>
</organism>
<sequence length="168" mass="19225">MADRVATSSPTLVRRLQTIVGYNAKGRRICRCGGVTGQPDSQTSIHSFMLRTRAMQDYVPPANHCSILYGHCYSYPFASPKEEGYLRPWFWIRGKQNYVFFFLVLLLLCLYPRFDMQLLLYASRSNGGKPTSGNRGSQLSITTYPPSSYFFLPPEEKKTSRKTRRGCE</sequence>
<name>A0A9W4UDA1_9PLEO</name>
<keyword evidence="2" id="KW-0472">Membrane</keyword>
<keyword evidence="2" id="KW-0812">Transmembrane</keyword>
<gene>
    <name evidence="3" type="ORF">PDIGIT_LOCUS5223</name>
</gene>
<keyword evidence="4" id="KW-1185">Reference proteome</keyword>
<accession>A0A9W4UDA1</accession>
<feature type="compositionally biased region" description="Polar residues" evidence="1">
    <location>
        <begin position="126"/>
        <end position="146"/>
    </location>
</feature>
<reference evidence="3" key="1">
    <citation type="submission" date="2023-01" db="EMBL/GenBank/DDBJ databases">
        <authorList>
            <person name="Van Ghelder C."/>
            <person name="Rancurel C."/>
        </authorList>
    </citation>
    <scope>NUCLEOTIDE SEQUENCE</scope>
    <source>
        <strain evidence="3">CNCM I-4278</strain>
    </source>
</reference>
<proteinExistence type="predicted"/>
<comment type="caution">
    <text evidence="3">The sequence shown here is derived from an EMBL/GenBank/DDBJ whole genome shotgun (WGS) entry which is preliminary data.</text>
</comment>
<evidence type="ECO:0000256" key="1">
    <source>
        <dbReference type="SAM" id="MobiDB-lite"/>
    </source>
</evidence>
<feature type="transmembrane region" description="Helical" evidence="2">
    <location>
        <begin position="97"/>
        <end position="114"/>
    </location>
</feature>
<feature type="region of interest" description="Disordered" evidence="1">
    <location>
        <begin position="126"/>
        <end position="168"/>
    </location>
</feature>
<keyword evidence="2" id="KW-1133">Transmembrane helix</keyword>
<dbReference type="Proteomes" id="UP001152607">
    <property type="component" value="Unassembled WGS sequence"/>
</dbReference>
<evidence type="ECO:0000313" key="3">
    <source>
        <dbReference type="EMBL" id="CAI6332192.1"/>
    </source>
</evidence>
<dbReference type="EMBL" id="CAOQHR010000003">
    <property type="protein sequence ID" value="CAI6332192.1"/>
    <property type="molecule type" value="Genomic_DNA"/>
</dbReference>
<feature type="compositionally biased region" description="Basic residues" evidence="1">
    <location>
        <begin position="159"/>
        <end position="168"/>
    </location>
</feature>
<evidence type="ECO:0000256" key="2">
    <source>
        <dbReference type="SAM" id="Phobius"/>
    </source>
</evidence>
<dbReference type="AlphaFoldDB" id="A0A9W4UDA1"/>
<protein>
    <submittedName>
        <fullName evidence="3">Uncharacterized protein</fullName>
    </submittedName>
</protein>
<evidence type="ECO:0000313" key="4">
    <source>
        <dbReference type="Proteomes" id="UP001152607"/>
    </source>
</evidence>